<dbReference type="AlphaFoldDB" id="A0A0K2U9S7"/>
<organism evidence="2">
    <name type="scientific">Lepeophtheirus salmonis</name>
    <name type="common">Salmon louse</name>
    <name type="synonym">Caligus salmonis</name>
    <dbReference type="NCBI Taxonomy" id="72036"/>
    <lineage>
        <taxon>Eukaryota</taxon>
        <taxon>Metazoa</taxon>
        <taxon>Ecdysozoa</taxon>
        <taxon>Arthropoda</taxon>
        <taxon>Crustacea</taxon>
        <taxon>Multicrustacea</taxon>
        <taxon>Hexanauplia</taxon>
        <taxon>Copepoda</taxon>
        <taxon>Siphonostomatoida</taxon>
        <taxon>Caligidae</taxon>
        <taxon>Lepeophtheirus</taxon>
    </lineage>
</organism>
<keyword evidence="1" id="KW-1133">Transmembrane helix</keyword>
<protein>
    <submittedName>
        <fullName evidence="2">Uncharacterized protein</fullName>
    </submittedName>
</protein>
<sequence length="66" mass="7565">MQSNLKLHHTNSFPSKKDRGFFYYVLPKSGMGLTTIFPLQVVQYCLQKEGSFVLRSTHPNESGFLL</sequence>
<evidence type="ECO:0000256" key="1">
    <source>
        <dbReference type="SAM" id="Phobius"/>
    </source>
</evidence>
<evidence type="ECO:0000313" key="2">
    <source>
        <dbReference type="EMBL" id="CDW34451.1"/>
    </source>
</evidence>
<dbReference type="EMBL" id="HACA01017090">
    <property type="protein sequence ID" value="CDW34451.1"/>
    <property type="molecule type" value="Transcribed_RNA"/>
</dbReference>
<keyword evidence="1" id="KW-0812">Transmembrane</keyword>
<proteinExistence type="predicted"/>
<reference evidence="2" key="1">
    <citation type="submission" date="2014-05" db="EMBL/GenBank/DDBJ databases">
        <authorList>
            <person name="Chronopoulou M."/>
        </authorList>
    </citation>
    <scope>NUCLEOTIDE SEQUENCE</scope>
    <source>
        <tissue evidence="2">Whole organism</tissue>
    </source>
</reference>
<name>A0A0K2U9S7_LEPSM</name>
<feature type="transmembrane region" description="Helical" evidence="1">
    <location>
        <begin position="21"/>
        <end position="39"/>
    </location>
</feature>
<accession>A0A0K2U9S7</accession>
<keyword evidence="1" id="KW-0472">Membrane</keyword>